<dbReference type="PANTHER" id="PTHR46586:SF3">
    <property type="entry name" value="ANKYRIN REPEAT-CONTAINING PROTEIN"/>
    <property type="match status" value="1"/>
</dbReference>
<evidence type="ECO:0000313" key="3">
    <source>
        <dbReference type="Proteomes" id="UP000007797"/>
    </source>
</evidence>
<evidence type="ECO:0000256" key="1">
    <source>
        <dbReference type="SAM" id="MobiDB-lite"/>
    </source>
</evidence>
<protein>
    <recommendedName>
        <fullName evidence="4">Ankyrin repeat-containing protein</fullName>
    </recommendedName>
</protein>
<feature type="compositionally biased region" description="Basic and acidic residues" evidence="1">
    <location>
        <begin position="1"/>
        <end position="25"/>
    </location>
</feature>
<evidence type="ECO:0008006" key="4">
    <source>
        <dbReference type="Google" id="ProtNLM"/>
    </source>
</evidence>
<name>F4QA00_CACFS</name>
<gene>
    <name evidence="2" type="ORF">DFA_10361</name>
</gene>
<dbReference type="InterPro" id="IPR036770">
    <property type="entry name" value="Ankyrin_rpt-contain_sf"/>
</dbReference>
<reference evidence="3" key="1">
    <citation type="journal article" date="2011" name="Genome Res.">
        <title>Phylogeny-wide analysis of social amoeba genomes highlights ancient origins for complex intercellular communication.</title>
        <authorList>
            <person name="Heidel A.J."/>
            <person name="Lawal H.M."/>
            <person name="Felder M."/>
            <person name="Schilde C."/>
            <person name="Helps N.R."/>
            <person name="Tunggal B."/>
            <person name="Rivero F."/>
            <person name="John U."/>
            <person name="Schleicher M."/>
            <person name="Eichinger L."/>
            <person name="Platzer M."/>
            <person name="Noegel A.A."/>
            <person name="Schaap P."/>
            <person name="Gloeckner G."/>
        </authorList>
    </citation>
    <scope>NUCLEOTIDE SEQUENCE [LARGE SCALE GENOMIC DNA]</scope>
    <source>
        <strain evidence="3">SH3</strain>
    </source>
</reference>
<dbReference type="RefSeq" id="XP_004354261.1">
    <property type="nucleotide sequence ID" value="XM_004354209.1"/>
</dbReference>
<dbReference type="OrthoDB" id="76773at2759"/>
<dbReference type="SUPFAM" id="SSF48403">
    <property type="entry name" value="Ankyrin repeat"/>
    <property type="match status" value="1"/>
</dbReference>
<dbReference type="PANTHER" id="PTHR46586">
    <property type="entry name" value="ANKYRIN REPEAT-CONTAINING PROTEIN"/>
    <property type="match status" value="1"/>
</dbReference>
<dbReference type="KEGG" id="dfa:DFA_10361"/>
<sequence>MEKHEITTTKDSSSHDHDEKRRRDQQQQQQVILLKRKRDHDDDCQDNNNNNNNNTQLPLMTSIIHHDASRPTFTSLMRVLYIRRTIFKQAKMIHHISVCATSNGKDIIELPQLGMITKYAMPWDFIKHYLPPRDQIPLNRRMYVISKYCLHQNATVDTLLHLLEWSPDYDPQDDDRHDDFIYHVITQGTPEICAFLLTRFPNINVSNQPEYLKEYIFRTAHLSTIQLLSTKGAKFSKLAMNTAAERGSLDIVMYLDQNRTEGCTTKAMNGAASYGHFDIIKYLHSYRTEGCTTNAMDGAASKGHLDIIKVS</sequence>
<dbReference type="Proteomes" id="UP000007797">
    <property type="component" value="Unassembled WGS sequence"/>
</dbReference>
<dbReference type="EMBL" id="GL883026">
    <property type="protein sequence ID" value="EGG15519.1"/>
    <property type="molecule type" value="Genomic_DNA"/>
</dbReference>
<dbReference type="AlphaFoldDB" id="F4QA00"/>
<feature type="region of interest" description="Disordered" evidence="1">
    <location>
        <begin position="1"/>
        <end position="57"/>
    </location>
</feature>
<dbReference type="GeneID" id="14867668"/>
<dbReference type="InterPro" id="IPR052050">
    <property type="entry name" value="SecEffector_AnkRepeat"/>
</dbReference>
<keyword evidence="3" id="KW-1185">Reference proteome</keyword>
<proteinExistence type="predicted"/>
<organism evidence="2 3">
    <name type="scientific">Cavenderia fasciculata</name>
    <name type="common">Slime mold</name>
    <name type="synonym">Dictyostelium fasciculatum</name>
    <dbReference type="NCBI Taxonomy" id="261658"/>
    <lineage>
        <taxon>Eukaryota</taxon>
        <taxon>Amoebozoa</taxon>
        <taxon>Evosea</taxon>
        <taxon>Eumycetozoa</taxon>
        <taxon>Dictyostelia</taxon>
        <taxon>Acytosteliales</taxon>
        <taxon>Cavenderiaceae</taxon>
        <taxon>Cavenderia</taxon>
    </lineage>
</organism>
<dbReference type="Gene3D" id="1.25.40.20">
    <property type="entry name" value="Ankyrin repeat-containing domain"/>
    <property type="match status" value="1"/>
</dbReference>
<evidence type="ECO:0000313" key="2">
    <source>
        <dbReference type="EMBL" id="EGG15519.1"/>
    </source>
</evidence>
<accession>F4QA00</accession>